<dbReference type="AlphaFoldDB" id="A0AA89C9C5"/>
<protein>
    <submittedName>
        <fullName evidence="1">Uncharacterized protein</fullName>
    </submittedName>
</protein>
<feature type="non-terminal residue" evidence="1">
    <location>
        <position position="1"/>
    </location>
</feature>
<gene>
    <name evidence="1" type="ORF">FSP39_019698</name>
</gene>
<dbReference type="EMBL" id="VSWD01000004">
    <property type="protein sequence ID" value="KAK3105205.1"/>
    <property type="molecule type" value="Genomic_DNA"/>
</dbReference>
<dbReference type="Proteomes" id="UP001186944">
    <property type="component" value="Unassembled WGS sequence"/>
</dbReference>
<sequence length="178" mass="19386">CKQCSTSSLLSQTSIKQEISLVLPSMYNPSCRIGVTTQTTPAFSTNVIFPSICPTDVVPETNSEIRCGYYTGRLTAKVADGLGQFTTSTFSMRCFQVITSAQYGCKDIDTLTSDDIIHFQNLLQSKFSSLVTFHGFEGARCYCRNSDCGDVSGAKMLNMGVWSTCLSMLTALVVFLAL</sequence>
<keyword evidence="2" id="KW-1185">Reference proteome</keyword>
<evidence type="ECO:0000313" key="1">
    <source>
        <dbReference type="EMBL" id="KAK3105205.1"/>
    </source>
</evidence>
<proteinExistence type="predicted"/>
<name>A0AA89C9C5_PINIB</name>
<reference evidence="1" key="1">
    <citation type="submission" date="2019-08" db="EMBL/GenBank/DDBJ databases">
        <title>The improved chromosome-level genome for the pearl oyster Pinctada fucata martensii using PacBio sequencing and Hi-C.</title>
        <authorList>
            <person name="Zheng Z."/>
        </authorList>
    </citation>
    <scope>NUCLEOTIDE SEQUENCE</scope>
    <source>
        <strain evidence="1">ZZ-2019</strain>
        <tissue evidence="1">Adductor muscle</tissue>
    </source>
</reference>
<organism evidence="1 2">
    <name type="scientific">Pinctada imbricata</name>
    <name type="common">Atlantic pearl-oyster</name>
    <name type="synonym">Pinctada martensii</name>
    <dbReference type="NCBI Taxonomy" id="66713"/>
    <lineage>
        <taxon>Eukaryota</taxon>
        <taxon>Metazoa</taxon>
        <taxon>Spiralia</taxon>
        <taxon>Lophotrochozoa</taxon>
        <taxon>Mollusca</taxon>
        <taxon>Bivalvia</taxon>
        <taxon>Autobranchia</taxon>
        <taxon>Pteriomorphia</taxon>
        <taxon>Pterioida</taxon>
        <taxon>Pterioidea</taxon>
        <taxon>Pteriidae</taxon>
        <taxon>Pinctada</taxon>
    </lineage>
</organism>
<comment type="caution">
    <text evidence="1">The sequence shown here is derived from an EMBL/GenBank/DDBJ whole genome shotgun (WGS) entry which is preliminary data.</text>
</comment>
<accession>A0AA89C9C5</accession>
<evidence type="ECO:0000313" key="2">
    <source>
        <dbReference type="Proteomes" id="UP001186944"/>
    </source>
</evidence>